<evidence type="ECO:0000256" key="2">
    <source>
        <dbReference type="SAM" id="SignalP"/>
    </source>
</evidence>
<proteinExistence type="predicted"/>
<dbReference type="RefSeq" id="WP_196276469.1">
    <property type="nucleotide sequence ID" value="NZ_JADQDC010000010.1"/>
</dbReference>
<evidence type="ECO:0000256" key="1">
    <source>
        <dbReference type="SAM" id="MobiDB-lite"/>
    </source>
</evidence>
<comment type="caution">
    <text evidence="3">The sequence shown here is derived from an EMBL/GenBank/DDBJ whole genome shotgun (WGS) entry which is preliminary data.</text>
</comment>
<keyword evidence="2" id="KW-0732">Signal</keyword>
<dbReference type="EMBL" id="JADQDC010000010">
    <property type="protein sequence ID" value="MBF9152148.1"/>
    <property type="molecule type" value="Genomic_DNA"/>
</dbReference>
<dbReference type="InterPro" id="IPR011990">
    <property type="entry name" value="TPR-like_helical_dom_sf"/>
</dbReference>
<feature type="chain" id="PRO_5046658441" description="Tetratricopeptide repeat protein" evidence="2">
    <location>
        <begin position="18"/>
        <end position="383"/>
    </location>
</feature>
<evidence type="ECO:0000313" key="4">
    <source>
        <dbReference type="Proteomes" id="UP000600799"/>
    </source>
</evidence>
<feature type="signal peptide" evidence="2">
    <location>
        <begin position="1"/>
        <end position="17"/>
    </location>
</feature>
<protein>
    <recommendedName>
        <fullName evidence="5">Tetratricopeptide repeat protein</fullName>
    </recommendedName>
</protein>
<organism evidence="3 4">
    <name type="scientific">Novosphingobium jiangmenense</name>
    <dbReference type="NCBI Taxonomy" id="2791981"/>
    <lineage>
        <taxon>Bacteria</taxon>
        <taxon>Pseudomonadati</taxon>
        <taxon>Pseudomonadota</taxon>
        <taxon>Alphaproteobacteria</taxon>
        <taxon>Sphingomonadales</taxon>
        <taxon>Sphingomonadaceae</taxon>
        <taxon>Novosphingobium</taxon>
    </lineage>
</organism>
<evidence type="ECO:0008006" key="5">
    <source>
        <dbReference type="Google" id="ProtNLM"/>
    </source>
</evidence>
<accession>A0ABS0HIS0</accession>
<name>A0ABS0HIS0_9SPHN</name>
<evidence type="ECO:0000313" key="3">
    <source>
        <dbReference type="EMBL" id="MBF9152148.1"/>
    </source>
</evidence>
<keyword evidence="4" id="KW-1185">Reference proteome</keyword>
<reference evidence="3 4" key="1">
    <citation type="submission" date="2020-11" db="EMBL/GenBank/DDBJ databases">
        <title>The genome sequence of Novosphingobium sp. 1Y9A.</title>
        <authorList>
            <person name="Liu Y."/>
        </authorList>
    </citation>
    <scope>NUCLEOTIDE SEQUENCE [LARGE SCALE GENOMIC DNA]</scope>
    <source>
        <strain evidence="3 4">1Y9A</strain>
    </source>
</reference>
<gene>
    <name evidence="3" type="ORF">I2488_14145</name>
</gene>
<dbReference type="SUPFAM" id="SSF48452">
    <property type="entry name" value="TPR-like"/>
    <property type="match status" value="1"/>
</dbReference>
<dbReference type="Proteomes" id="UP000600799">
    <property type="component" value="Unassembled WGS sequence"/>
</dbReference>
<sequence>MLVVVCCFSLIAANVFNGFIVFQRPATSLAPERQEGSHQGPVRSSRPATGHKASTMISPMTLPSASLIASMLDPTNPIPVRQAADALLAQGRIGQGEALYGLASRLSRRDLVTNVHMLEQAARAGDAEAALTFYDAALRTTPAAGPILMPSLARGFGREELIPALAGLMSKDPPWIFQFIDWMRQNQPQEVGLSRVLIAAPGSRASQNAGIRGVVEASLVHEGRIGEAARLHAAFNRQWKRNGADLTFISATSPSPFEWQVMDNNTDTQGFGAEIDSAKLKYWLHGSGGLVAQKLLVLSAGNYRLTAEQDAAEARITAILRCFADKRVIGMLELTESRQGFELIIPETCNAQWLDIQIAPLANADERGNGTIALEMIRQQDDK</sequence>
<feature type="region of interest" description="Disordered" evidence="1">
    <location>
        <begin position="30"/>
        <end position="55"/>
    </location>
</feature>